<feature type="signal peptide" evidence="4">
    <location>
        <begin position="1"/>
        <end position="21"/>
    </location>
</feature>
<proteinExistence type="predicted"/>
<evidence type="ECO:0000313" key="7">
    <source>
        <dbReference type="Proteomes" id="UP001163046"/>
    </source>
</evidence>
<dbReference type="GO" id="GO:0005737">
    <property type="term" value="C:cytoplasm"/>
    <property type="evidence" value="ECO:0007669"/>
    <property type="project" value="UniProtKB-SubCell"/>
</dbReference>
<dbReference type="AlphaFoldDB" id="A0A9W9YQS5"/>
<name>A0A9W9YQS5_9CNID</name>
<dbReference type="GO" id="GO:0030674">
    <property type="term" value="F:protein-macromolecule adaptor activity"/>
    <property type="evidence" value="ECO:0007669"/>
    <property type="project" value="InterPro"/>
</dbReference>
<dbReference type="SUPFAM" id="SSF50405">
    <property type="entry name" value="Actin-crosslinking proteins"/>
    <property type="match status" value="1"/>
</dbReference>
<sequence length="150" mass="16524">MKCFVAIVVLVCVFVVQDASSTCVGMAFKGDNGKYLSRAGDNKIQVIKNEPDTYTKFLASEIDGKLVLKADNGKYLQPVISDTDGVVYIEAAKDTPDWYTQFIVHKQTDGTVALQAANGKYMCRVGDKSYYEAVKDGIDMSCLLKPQFQV</sequence>
<keyword evidence="7" id="KW-1185">Reference proteome</keyword>
<evidence type="ECO:0000256" key="3">
    <source>
        <dbReference type="ARBA" id="ARBA00023203"/>
    </source>
</evidence>
<dbReference type="EMBL" id="MU827315">
    <property type="protein sequence ID" value="KAJ7358780.1"/>
    <property type="molecule type" value="Genomic_DNA"/>
</dbReference>
<comment type="caution">
    <text evidence="6">The sequence shown here is derived from an EMBL/GenBank/DDBJ whole genome shotgun (WGS) entry which is preliminary data.</text>
</comment>
<dbReference type="InterPro" id="IPR008999">
    <property type="entry name" value="Actin-crosslinking"/>
</dbReference>
<evidence type="ECO:0000259" key="5">
    <source>
        <dbReference type="Pfam" id="PF06268"/>
    </source>
</evidence>
<dbReference type="Proteomes" id="UP001163046">
    <property type="component" value="Unassembled WGS sequence"/>
</dbReference>
<protein>
    <recommendedName>
        <fullName evidence="5">Fascin-like domain-containing protein</fullName>
    </recommendedName>
</protein>
<dbReference type="InterPro" id="IPR022768">
    <property type="entry name" value="Fascin-like_dom"/>
</dbReference>
<gene>
    <name evidence="6" type="ORF">OS493_021559</name>
</gene>
<evidence type="ECO:0000256" key="1">
    <source>
        <dbReference type="ARBA" id="ARBA00004496"/>
    </source>
</evidence>
<evidence type="ECO:0000313" key="6">
    <source>
        <dbReference type="EMBL" id="KAJ7358780.1"/>
    </source>
</evidence>
<organism evidence="6 7">
    <name type="scientific">Desmophyllum pertusum</name>
    <dbReference type="NCBI Taxonomy" id="174260"/>
    <lineage>
        <taxon>Eukaryota</taxon>
        <taxon>Metazoa</taxon>
        <taxon>Cnidaria</taxon>
        <taxon>Anthozoa</taxon>
        <taxon>Hexacorallia</taxon>
        <taxon>Scleractinia</taxon>
        <taxon>Caryophylliina</taxon>
        <taxon>Caryophylliidae</taxon>
        <taxon>Desmophyllum</taxon>
    </lineage>
</organism>
<feature type="chain" id="PRO_5040768484" description="Fascin-like domain-containing protein" evidence="4">
    <location>
        <begin position="22"/>
        <end position="150"/>
    </location>
</feature>
<dbReference type="GO" id="GO:0051015">
    <property type="term" value="F:actin filament binding"/>
    <property type="evidence" value="ECO:0007669"/>
    <property type="project" value="InterPro"/>
</dbReference>
<evidence type="ECO:0000256" key="2">
    <source>
        <dbReference type="ARBA" id="ARBA00022490"/>
    </source>
</evidence>
<feature type="domain" description="Fascin-like" evidence="5">
    <location>
        <begin position="16"/>
        <end position="77"/>
    </location>
</feature>
<keyword evidence="3" id="KW-0009">Actin-binding</keyword>
<keyword evidence="4" id="KW-0732">Signal</keyword>
<dbReference type="Pfam" id="PF06268">
    <property type="entry name" value="Fascin"/>
    <property type="match status" value="1"/>
</dbReference>
<comment type="subcellular location">
    <subcellularLocation>
        <location evidence="1">Cytoplasm</location>
    </subcellularLocation>
</comment>
<dbReference type="CDD" id="cd00257">
    <property type="entry name" value="beta-trefoil_FSCN-like"/>
    <property type="match status" value="1"/>
</dbReference>
<dbReference type="OrthoDB" id="8736801at2759"/>
<evidence type="ECO:0000256" key="4">
    <source>
        <dbReference type="SAM" id="SignalP"/>
    </source>
</evidence>
<accession>A0A9W9YQS5</accession>
<reference evidence="6" key="1">
    <citation type="submission" date="2023-01" db="EMBL/GenBank/DDBJ databases">
        <title>Genome assembly of the deep-sea coral Lophelia pertusa.</title>
        <authorList>
            <person name="Herrera S."/>
            <person name="Cordes E."/>
        </authorList>
    </citation>
    <scope>NUCLEOTIDE SEQUENCE</scope>
    <source>
        <strain evidence="6">USNM1676648</strain>
        <tissue evidence="6">Polyp</tissue>
    </source>
</reference>
<dbReference type="Gene3D" id="2.80.10.50">
    <property type="match status" value="2"/>
</dbReference>
<keyword evidence="2" id="KW-0963">Cytoplasm</keyword>